<name>A0A419EYF3_9BACT</name>
<dbReference type="PANTHER" id="PTHR42915">
    <property type="entry name" value="HYPOTHETICAL 460 KDA PROTEIN IN FEUA-SIGW INTERGENIC REGION [PRECURSOR]"/>
    <property type="match status" value="1"/>
</dbReference>
<evidence type="ECO:0000259" key="1">
    <source>
        <dbReference type="Pfam" id="PF07075"/>
    </source>
</evidence>
<protein>
    <submittedName>
        <fullName evidence="3">DUF1343 domain-containing protein</fullName>
    </submittedName>
</protein>
<dbReference type="InterPro" id="IPR048502">
    <property type="entry name" value="NamZ_N"/>
</dbReference>
<gene>
    <name evidence="3" type="ORF">C4532_09640</name>
</gene>
<dbReference type="Gene3D" id="3.90.1150.140">
    <property type="match status" value="1"/>
</dbReference>
<dbReference type="AlphaFoldDB" id="A0A419EYF3"/>
<dbReference type="Pfam" id="PF20732">
    <property type="entry name" value="NamZ_C"/>
    <property type="match status" value="1"/>
</dbReference>
<dbReference type="Proteomes" id="UP000285961">
    <property type="component" value="Unassembled WGS sequence"/>
</dbReference>
<dbReference type="GO" id="GO:0033922">
    <property type="term" value="F:peptidoglycan beta-N-acetylmuramidase activity"/>
    <property type="evidence" value="ECO:0007669"/>
    <property type="project" value="InterPro"/>
</dbReference>
<organism evidence="3 4">
    <name type="scientific">Candidatus Abyssobacteria bacterium SURF_17</name>
    <dbReference type="NCBI Taxonomy" id="2093361"/>
    <lineage>
        <taxon>Bacteria</taxon>
        <taxon>Pseudomonadati</taxon>
        <taxon>Candidatus Hydrogenedentota</taxon>
        <taxon>Candidatus Abyssobacteria</taxon>
    </lineage>
</organism>
<dbReference type="EMBL" id="QZKI01000072">
    <property type="protein sequence ID" value="RJP70163.1"/>
    <property type="molecule type" value="Genomic_DNA"/>
</dbReference>
<dbReference type="Pfam" id="PF07075">
    <property type="entry name" value="NamZ_N"/>
    <property type="match status" value="1"/>
</dbReference>
<dbReference type="Gene3D" id="3.40.50.12170">
    <property type="entry name" value="Uncharacterised protein PF07075, DUF1343"/>
    <property type="match status" value="1"/>
</dbReference>
<accession>A0A419EYF3</accession>
<feature type="domain" description="Peptidoglycan beta-N-acetylmuramidase NamZ C-terminal" evidence="2">
    <location>
        <begin position="268"/>
        <end position="418"/>
    </location>
</feature>
<dbReference type="PANTHER" id="PTHR42915:SF1">
    <property type="entry name" value="PEPTIDOGLYCAN BETA-N-ACETYLMURAMIDASE NAMZ"/>
    <property type="match status" value="1"/>
</dbReference>
<evidence type="ECO:0000313" key="4">
    <source>
        <dbReference type="Proteomes" id="UP000285961"/>
    </source>
</evidence>
<evidence type="ECO:0000259" key="2">
    <source>
        <dbReference type="Pfam" id="PF20732"/>
    </source>
</evidence>
<dbReference type="PIRSF" id="PIRSF016719">
    <property type="entry name" value="UCP016719"/>
    <property type="match status" value="1"/>
</dbReference>
<dbReference type="InterPro" id="IPR008302">
    <property type="entry name" value="NamZ"/>
</dbReference>
<dbReference type="InterPro" id="IPR048503">
    <property type="entry name" value="NamZ_C"/>
</dbReference>
<proteinExistence type="predicted"/>
<evidence type="ECO:0000313" key="3">
    <source>
        <dbReference type="EMBL" id="RJP70163.1"/>
    </source>
</evidence>
<feature type="domain" description="Peptidoglycan beta-N-acetylmuramidase NamZ N-terminal" evidence="1">
    <location>
        <begin position="64"/>
        <end position="264"/>
    </location>
</feature>
<comment type="caution">
    <text evidence="3">The sequence shown here is derived from an EMBL/GenBank/DDBJ whole genome shotgun (WGS) entry which is preliminary data.</text>
</comment>
<sequence length="420" mass="46037">MVSACAKPGPRGWLCEGSRTTRFSRTIIPEPRSRNCMNDSPEVLKLGITHLLESERGILDGARVGLIANSASTNEHGTAAAAALLNAGISLQCLFSPEHGYDAASEAGAKLSDSIDPATGLPVYSLYGETRQPTANMVSDLDAIVFDMQDVGVRCYTYIWTMALAMQSAALFGKLFVVLDRPNPLGGIHVQGPVLDPRFASFLGMYPIPLQYGMTIGELALLFNQSFEIGADLAVIRMQGWRRQLLFSDLRLPWRPPSPAIRSPETAFLYAGTCLFEGTNISEGRGTSSPFGLIGAPWLNPDIVKEIGARWLEGFSLSPRKFTPERSKYASEECAGLAISVVDRRKADPILLSVALLATIALHHRSEFEWNEEHFDAVAGTDSLRREIIAGTDPEEIFGSWRAPHREFEATRSRYLLYEG</sequence>
<reference evidence="3 4" key="1">
    <citation type="journal article" date="2017" name="ISME J.">
        <title>Energy and carbon metabolisms in a deep terrestrial subsurface fluid microbial community.</title>
        <authorList>
            <person name="Momper L."/>
            <person name="Jungbluth S.P."/>
            <person name="Lee M.D."/>
            <person name="Amend J.P."/>
        </authorList>
    </citation>
    <scope>NUCLEOTIDE SEQUENCE [LARGE SCALE GENOMIC DNA]</scope>
    <source>
        <strain evidence="3">SURF_17</strain>
    </source>
</reference>